<evidence type="ECO:0000256" key="1">
    <source>
        <dbReference type="SAM" id="Phobius"/>
    </source>
</evidence>
<dbReference type="NCBIfam" id="TIGR02123">
    <property type="entry name" value="TRAP_fused"/>
    <property type="match status" value="1"/>
</dbReference>
<dbReference type="KEGG" id="dto:TOL2_C27440"/>
<dbReference type="AlphaFoldDB" id="K0NHR3"/>
<feature type="transmembrane region" description="Helical" evidence="1">
    <location>
        <begin position="419"/>
        <end position="446"/>
    </location>
</feature>
<dbReference type="KEGG" id="dto:TOL2_C27630"/>
<gene>
    <name evidence="3" type="ordered locus">TOL2_C26880</name>
    <name evidence="4" type="ordered locus">TOL2_C27070</name>
    <name evidence="5" type="ordered locus">TOL2_C27240</name>
    <name evidence="6" type="ordered locus">TOL2_C27440</name>
    <name evidence="7" type="ordered locus">TOL2_C27630</name>
</gene>
<feature type="transmembrane region" description="Helical" evidence="1">
    <location>
        <begin position="535"/>
        <end position="558"/>
    </location>
</feature>
<dbReference type="EMBL" id="FO203503">
    <property type="protein sequence ID" value="CCK80904.1"/>
    <property type="molecule type" value="Genomic_DNA"/>
</dbReference>
<organism evidence="4 8">
    <name type="scientific">Desulfobacula toluolica (strain DSM 7467 / Tol2)</name>
    <dbReference type="NCBI Taxonomy" id="651182"/>
    <lineage>
        <taxon>Bacteria</taxon>
        <taxon>Pseudomonadati</taxon>
        <taxon>Thermodesulfobacteriota</taxon>
        <taxon>Desulfobacteria</taxon>
        <taxon>Desulfobacterales</taxon>
        <taxon>Desulfobacteraceae</taxon>
        <taxon>Desulfobacula</taxon>
    </lineage>
</organism>
<feature type="transmembrane region" description="Helical" evidence="1">
    <location>
        <begin position="392"/>
        <end position="413"/>
    </location>
</feature>
<dbReference type="KEGG" id="dto:TOL2_C26880"/>
<evidence type="ECO:0000259" key="2">
    <source>
        <dbReference type="Pfam" id="PF06808"/>
    </source>
</evidence>
<feature type="transmembrane region" description="Helical" evidence="1">
    <location>
        <begin position="480"/>
        <end position="500"/>
    </location>
</feature>
<dbReference type="EMBL" id="FO203503">
    <property type="protein sequence ID" value="CCK80923.1"/>
    <property type="molecule type" value="Genomic_DNA"/>
</dbReference>
<feature type="transmembrane region" description="Helical" evidence="1">
    <location>
        <begin position="116"/>
        <end position="134"/>
    </location>
</feature>
<dbReference type="PATRIC" id="fig|651182.5.peg.3173"/>
<feature type="transmembrane region" description="Helical" evidence="1">
    <location>
        <begin position="453"/>
        <end position="474"/>
    </location>
</feature>
<feature type="transmembrane region" description="Helical" evidence="1">
    <location>
        <begin position="32"/>
        <end position="52"/>
    </location>
</feature>
<dbReference type="STRING" id="651182.TOL2_C26880"/>
<accession>K0NHR3</accession>
<dbReference type="InterPro" id="IPR011853">
    <property type="entry name" value="TRAP_DctM-Dct_fused"/>
</dbReference>
<protein>
    <submittedName>
        <fullName evidence="4">TRAP transporter, 4TM/12TM fusion protein</fullName>
    </submittedName>
</protein>
<keyword evidence="8" id="KW-1185">Reference proteome</keyword>
<reference evidence="4 8" key="1">
    <citation type="journal article" date="2013" name="Environ. Microbiol.">
        <title>Complete genome, catabolic sub-proteomes and key-metabolites of Desulfobacula toluolica Tol2, a marine, aromatic compound-degrading, sulfate-reducing bacterium.</title>
        <authorList>
            <person name="Wohlbrand L."/>
            <person name="Jacob J.H."/>
            <person name="Kube M."/>
            <person name="Mussmann M."/>
            <person name="Jarling R."/>
            <person name="Beck A."/>
            <person name="Amann R."/>
            <person name="Wilkes H."/>
            <person name="Reinhardt R."/>
            <person name="Rabus R."/>
        </authorList>
    </citation>
    <scope>NUCLEOTIDE SEQUENCE [LARGE SCALE GENOMIC DNA]</scope>
    <source>
        <strain evidence="8">DSM 7467 / Tol2</strain>
        <strain evidence="4">Tol2</strain>
    </source>
</reference>
<dbReference type="Proteomes" id="UP000007347">
    <property type="component" value="Chromosome"/>
</dbReference>
<dbReference type="InterPro" id="IPR010656">
    <property type="entry name" value="DctM"/>
</dbReference>
<proteinExistence type="predicted"/>
<dbReference type="EMBL" id="FO203503">
    <property type="protein sequence ID" value="CCK80883.1"/>
    <property type="molecule type" value="Genomic_DNA"/>
</dbReference>
<evidence type="ECO:0000313" key="3">
    <source>
        <dbReference type="EMBL" id="CCK80847.1"/>
    </source>
</evidence>
<name>K0NHR3_DESTT</name>
<dbReference type="Pfam" id="PF06808">
    <property type="entry name" value="DctM"/>
    <property type="match status" value="1"/>
</dbReference>
<dbReference type="PANTHER" id="PTHR43849">
    <property type="entry name" value="BLL3936 PROTEIN"/>
    <property type="match status" value="1"/>
</dbReference>
<feature type="transmembrane region" description="Helical" evidence="1">
    <location>
        <begin position="168"/>
        <end position="195"/>
    </location>
</feature>
<feature type="transmembrane region" description="Helical" evidence="1">
    <location>
        <begin position="330"/>
        <end position="349"/>
    </location>
</feature>
<keyword evidence="1" id="KW-0472">Membrane</keyword>
<dbReference type="EMBL" id="FO203503">
    <property type="protein sequence ID" value="CCK80847.1"/>
    <property type="molecule type" value="Genomic_DNA"/>
</dbReference>
<feature type="transmembrane region" description="Helical" evidence="1">
    <location>
        <begin position="58"/>
        <end position="79"/>
    </location>
</feature>
<dbReference type="EMBL" id="FO203503">
    <property type="protein sequence ID" value="CCK80866.1"/>
    <property type="molecule type" value="Genomic_DNA"/>
</dbReference>
<feature type="transmembrane region" description="Helical" evidence="1">
    <location>
        <begin position="283"/>
        <end position="309"/>
    </location>
</feature>
<feature type="transmembrane region" description="Helical" evidence="1">
    <location>
        <begin position="6"/>
        <end position="25"/>
    </location>
</feature>
<keyword evidence="1" id="KW-0812">Transmembrane</keyword>
<dbReference type="KEGG" id="dto:TOL2_C27240"/>
<feature type="transmembrane region" description="Helical" evidence="1">
    <location>
        <begin position="251"/>
        <end position="277"/>
    </location>
</feature>
<feature type="domain" description="TRAP C4-dicarboxylate transport system permease DctM subunit" evidence="2">
    <location>
        <begin position="104"/>
        <end position="542"/>
    </location>
</feature>
<evidence type="ECO:0000313" key="4">
    <source>
        <dbReference type="EMBL" id="CCK80866.1"/>
    </source>
</evidence>
<feature type="transmembrane region" description="Helical" evidence="1">
    <location>
        <begin position="215"/>
        <end position="239"/>
    </location>
</feature>
<dbReference type="OrthoDB" id="9759894at2"/>
<feature type="transmembrane region" description="Helical" evidence="1">
    <location>
        <begin position="594"/>
        <end position="609"/>
    </location>
</feature>
<evidence type="ECO:0000313" key="7">
    <source>
        <dbReference type="EMBL" id="CCK80923.1"/>
    </source>
</evidence>
<feature type="transmembrane region" description="Helical" evidence="1">
    <location>
        <begin position="512"/>
        <end position="529"/>
    </location>
</feature>
<sequence length="624" mass="66899">MNNGIKKFANIIAIFTAIYHIYIGFFGIEKPLAYYSVTVSLFLCLTFLYFPLNSKEKYIGIFDIIPSVLSLLIGVYLCINYDEISIRPTMIGEVSTIEFILGIFAILLVLEATRRTIGMSLVWIAVISLIYCYVGKYIPGMFGHSGFTIKDIVESMYLTLDGIYGKPIAVVATLVIQFILFGAFLESSGAATFFVDISMSLVGRMKGAAGHIGTVAAALFGMMIGSPTATTVAVGSFSIPMMKKTGFSSTFSGAITAVSSTGSALVPPVMGTAVFLMAEITGIPYADICVAAIFPAVLYFLSCTLMIYFEASKKGIEGYKKENLPSFFKTLPISTQYIIPIALLIILLMRGFPPAYAAIVASFFIYLASFLRKKTRITFSKLCDTMVATSKTSIAVMTSCASAGIVVGAIMLTGLGGKFASIVIALSQQNLILALILTMTAALILGMGMPLPVVYILVAVLCGPAIVSLGIPIIAAHLFLVYFACISALTPPVAVASYAASAISGGNPLKTGFAGFKYAIAGFIIPYVMVYNQSILLIGSFKAVLFAVISATIGIFALSAAISKWVFTRLTLVEQLFLFLTGILLIFPGWLTDTIGIGILIPILFINYYKNKTKSISKHIPENV</sequence>
<dbReference type="HOGENOM" id="CLU_007041_3_1_7"/>
<evidence type="ECO:0000313" key="8">
    <source>
        <dbReference type="Proteomes" id="UP000007347"/>
    </source>
</evidence>
<keyword evidence="1" id="KW-1133">Transmembrane helix</keyword>
<dbReference type="PANTHER" id="PTHR43849:SF2">
    <property type="entry name" value="BLL3936 PROTEIN"/>
    <property type="match status" value="1"/>
</dbReference>
<feature type="transmembrane region" description="Helical" evidence="1">
    <location>
        <begin position="570"/>
        <end position="588"/>
    </location>
</feature>
<dbReference type="RefSeq" id="WP_014958137.1">
    <property type="nucleotide sequence ID" value="NC_018645.1"/>
</dbReference>
<dbReference type="KEGG" id="dto:TOL2_C27070"/>
<feature type="transmembrane region" description="Helical" evidence="1">
    <location>
        <begin position="91"/>
        <end position="110"/>
    </location>
</feature>
<evidence type="ECO:0000313" key="5">
    <source>
        <dbReference type="EMBL" id="CCK80883.1"/>
    </source>
</evidence>
<evidence type="ECO:0000313" key="6">
    <source>
        <dbReference type="EMBL" id="CCK80904.1"/>
    </source>
</evidence>